<protein>
    <submittedName>
        <fullName evidence="7">Uncharacterized protein</fullName>
    </submittedName>
</protein>
<evidence type="ECO:0000313" key="8">
    <source>
        <dbReference type="Proteomes" id="UP001552299"/>
    </source>
</evidence>
<evidence type="ECO:0000256" key="5">
    <source>
        <dbReference type="ARBA" id="ARBA00023136"/>
    </source>
</evidence>
<feature type="transmembrane region" description="Helical" evidence="6">
    <location>
        <begin position="141"/>
        <end position="164"/>
    </location>
</feature>
<evidence type="ECO:0000256" key="3">
    <source>
        <dbReference type="ARBA" id="ARBA00022824"/>
    </source>
</evidence>
<evidence type="ECO:0000256" key="6">
    <source>
        <dbReference type="SAM" id="Phobius"/>
    </source>
</evidence>
<sequence length="212" mass="23278">MAKEPISPGGGSATTGLVVHNNETIRAFLLVAAADEQRLSGELRDIAFDLSSQSSVPYRSLRSVWSALPVGARPSITALFSGAEFLFSSPKPREKSEELKERLRKLAEMAERKEYEELVKDVAPRMEKAEPFSSYKDQIGFGLHVVVVMFTGYLFGFAAFRALFNHSAVLNAAGGILGMVCGMLLETVLFIIRASGQDFLSNNSTLKRKKQQ</sequence>
<keyword evidence="8" id="KW-1185">Reference proteome</keyword>
<keyword evidence="4 6" id="KW-1133">Transmembrane helix</keyword>
<feature type="transmembrane region" description="Helical" evidence="6">
    <location>
        <begin position="170"/>
        <end position="192"/>
    </location>
</feature>
<evidence type="ECO:0000313" key="7">
    <source>
        <dbReference type="EMBL" id="KAL0905057.1"/>
    </source>
</evidence>
<dbReference type="AlphaFoldDB" id="A0ABD0TZL1"/>
<name>A0ABD0TZL1_DENTH</name>
<comment type="caution">
    <text evidence="7">The sequence shown here is derived from an EMBL/GenBank/DDBJ whole genome shotgun (WGS) entry which is preliminary data.</text>
</comment>
<dbReference type="PANTHER" id="PTHR31394:SF1">
    <property type="entry name" value="TRANSMEMBRANE PROTEIN 199"/>
    <property type="match status" value="1"/>
</dbReference>
<reference evidence="7 8" key="1">
    <citation type="journal article" date="2024" name="Plant Biotechnol. J.">
        <title>Dendrobium thyrsiflorum genome and its molecular insights into genes involved in important horticultural traits.</title>
        <authorList>
            <person name="Chen B."/>
            <person name="Wang J.Y."/>
            <person name="Zheng P.J."/>
            <person name="Li K.L."/>
            <person name="Liang Y.M."/>
            <person name="Chen X.F."/>
            <person name="Zhang C."/>
            <person name="Zhao X."/>
            <person name="He X."/>
            <person name="Zhang G.Q."/>
            <person name="Liu Z.J."/>
            <person name="Xu Q."/>
        </authorList>
    </citation>
    <scope>NUCLEOTIDE SEQUENCE [LARGE SCALE GENOMIC DNA]</scope>
    <source>
        <strain evidence="7">GZMU011</strain>
    </source>
</reference>
<keyword evidence="2 6" id="KW-0812">Transmembrane</keyword>
<gene>
    <name evidence="7" type="ORF">M5K25_027230</name>
</gene>
<dbReference type="InterPro" id="IPR021013">
    <property type="entry name" value="ATPase_Vma12"/>
</dbReference>
<dbReference type="PANTHER" id="PTHR31394">
    <property type="entry name" value="TRANSMEMBRANE PROTEIN 199"/>
    <property type="match status" value="1"/>
</dbReference>
<dbReference type="EMBL" id="JANQDX010000019">
    <property type="protein sequence ID" value="KAL0905057.1"/>
    <property type="molecule type" value="Genomic_DNA"/>
</dbReference>
<organism evidence="7 8">
    <name type="scientific">Dendrobium thyrsiflorum</name>
    <name type="common">Pinecone-like raceme dendrobium</name>
    <name type="synonym">Orchid</name>
    <dbReference type="NCBI Taxonomy" id="117978"/>
    <lineage>
        <taxon>Eukaryota</taxon>
        <taxon>Viridiplantae</taxon>
        <taxon>Streptophyta</taxon>
        <taxon>Embryophyta</taxon>
        <taxon>Tracheophyta</taxon>
        <taxon>Spermatophyta</taxon>
        <taxon>Magnoliopsida</taxon>
        <taxon>Liliopsida</taxon>
        <taxon>Asparagales</taxon>
        <taxon>Orchidaceae</taxon>
        <taxon>Epidendroideae</taxon>
        <taxon>Malaxideae</taxon>
        <taxon>Dendrobiinae</taxon>
        <taxon>Dendrobium</taxon>
    </lineage>
</organism>
<keyword evidence="5 6" id="KW-0472">Membrane</keyword>
<evidence type="ECO:0000256" key="4">
    <source>
        <dbReference type="ARBA" id="ARBA00022989"/>
    </source>
</evidence>
<keyword evidence="3" id="KW-0256">Endoplasmic reticulum</keyword>
<comment type="subcellular location">
    <subcellularLocation>
        <location evidence="1">Endoplasmic reticulum membrane</location>
        <topology evidence="1">Multi-pass membrane protein</topology>
    </subcellularLocation>
</comment>
<dbReference type="Proteomes" id="UP001552299">
    <property type="component" value="Unassembled WGS sequence"/>
</dbReference>
<proteinExistence type="predicted"/>
<evidence type="ECO:0000256" key="1">
    <source>
        <dbReference type="ARBA" id="ARBA00004477"/>
    </source>
</evidence>
<dbReference type="GO" id="GO:0005789">
    <property type="term" value="C:endoplasmic reticulum membrane"/>
    <property type="evidence" value="ECO:0007669"/>
    <property type="project" value="UniProtKB-SubCell"/>
</dbReference>
<evidence type="ECO:0000256" key="2">
    <source>
        <dbReference type="ARBA" id="ARBA00022692"/>
    </source>
</evidence>
<accession>A0ABD0TZL1</accession>